<gene>
    <name evidence="3" type="ORF">RI129_009456</name>
</gene>
<feature type="region of interest" description="Disordered" evidence="1">
    <location>
        <begin position="166"/>
        <end position="193"/>
    </location>
</feature>
<evidence type="ECO:0000259" key="2">
    <source>
        <dbReference type="Pfam" id="PF14846"/>
    </source>
</evidence>
<accession>A0AAN7VCK5</accession>
<evidence type="ECO:0000256" key="1">
    <source>
        <dbReference type="SAM" id="MobiDB-lite"/>
    </source>
</evidence>
<reference evidence="3 4" key="1">
    <citation type="journal article" date="2024" name="Insects">
        <title>An Improved Chromosome-Level Genome Assembly of the Firefly Pyrocoelia pectoralis.</title>
        <authorList>
            <person name="Fu X."/>
            <person name="Meyer-Rochow V.B."/>
            <person name="Ballantyne L."/>
            <person name="Zhu X."/>
        </authorList>
    </citation>
    <scope>NUCLEOTIDE SEQUENCE [LARGE SCALE GENOMIC DNA]</scope>
    <source>
        <strain evidence="3">XCY_ONT2</strain>
    </source>
</reference>
<feature type="compositionally biased region" description="Basic and acidic residues" evidence="1">
    <location>
        <begin position="166"/>
        <end position="183"/>
    </location>
</feature>
<feature type="domain" description="DUF4485" evidence="2">
    <location>
        <begin position="8"/>
        <end position="86"/>
    </location>
</feature>
<dbReference type="AlphaFoldDB" id="A0AAN7VCK5"/>
<evidence type="ECO:0000313" key="4">
    <source>
        <dbReference type="Proteomes" id="UP001329430"/>
    </source>
</evidence>
<dbReference type="Proteomes" id="UP001329430">
    <property type="component" value="Chromosome 7"/>
</dbReference>
<keyword evidence="4" id="KW-1185">Reference proteome</keyword>
<proteinExistence type="predicted"/>
<sequence>MALTTQENAFDFYLRFAKPLVLNLTEPDDRVLAAAWIQKLRDENVADDRLRTDYLKLLLFVLQRNKLIGPFAENPNNLQQLNDLPEYKLKDVAKELLESEEQLRNKYAKDGVGECNPPYTTEYSADLLEYAAAQIIPNFGIHAYYAISNEPLSSWKRTEKAIFPREYRSPFREPPRPPPEKKKEIRKPKRPSARYLAQQAALAKKKKKTPELPLSPDQYITQREKPSMADKYLAHFLDDTMIPDENLFESPTRPPTPPRLEDFYQVHTPPSPGDPDNLAQSLREHRYTQHRYDRPRKLMNKFVQIKNKRIPVRQSRRPKVATIEESDFERTPSERVPRKIREFPDFKPIRLEFESPPRPQKVTLPTKFTYVPGPKYKEEVSYTSPPRWFKSPEPMVEEDELVEEVETVNIHQPPPNYELPRANYYGSPGREFIRTPLTQRKSPRRAFAETVTVTEYEYPLEDYNFPHLDTTPIQPPSDEEAAGFNWMG</sequence>
<organism evidence="3 4">
    <name type="scientific">Pyrocoelia pectoralis</name>
    <dbReference type="NCBI Taxonomy" id="417401"/>
    <lineage>
        <taxon>Eukaryota</taxon>
        <taxon>Metazoa</taxon>
        <taxon>Ecdysozoa</taxon>
        <taxon>Arthropoda</taxon>
        <taxon>Hexapoda</taxon>
        <taxon>Insecta</taxon>
        <taxon>Pterygota</taxon>
        <taxon>Neoptera</taxon>
        <taxon>Endopterygota</taxon>
        <taxon>Coleoptera</taxon>
        <taxon>Polyphaga</taxon>
        <taxon>Elateriformia</taxon>
        <taxon>Elateroidea</taxon>
        <taxon>Lampyridae</taxon>
        <taxon>Lampyrinae</taxon>
        <taxon>Pyrocoelia</taxon>
    </lineage>
</organism>
<dbReference type="EMBL" id="JAVRBK010000007">
    <property type="protein sequence ID" value="KAK5640909.1"/>
    <property type="molecule type" value="Genomic_DNA"/>
</dbReference>
<comment type="caution">
    <text evidence="3">The sequence shown here is derived from an EMBL/GenBank/DDBJ whole genome shotgun (WGS) entry which is preliminary data.</text>
</comment>
<protein>
    <recommendedName>
        <fullName evidence="2">DUF4485 domain-containing protein</fullName>
    </recommendedName>
</protein>
<name>A0AAN7VCK5_9COLE</name>
<dbReference type="InterPro" id="IPR027831">
    <property type="entry name" value="DUF4485"/>
</dbReference>
<evidence type="ECO:0000313" key="3">
    <source>
        <dbReference type="EMBL" id="KAK5640909.1"/>
    </source>
</evidence>
<dbReference type="Pfam" id="PF14846">
    <property type="entry name" value="DUF4485"/>
    <property type="match status" value="1"/>
</dbReference>